<dbReference type="PANTHER" id="PTHR13030:SF8">
    <property type="entry name" value="ADP-RIBOSE PYROPHOSPHATASE, MITOCHONDRIAL"/>
    <property type="match status" value="1"/>
</dbReference>
<gene>
    <name evidence="1" type="ORF">OXX778_LOCUS11586</name>
</gene>
<accession>A0A813ZVK8</accession>
<comment type="caution">
    <text evidence="1">The sequence shown here is derived from an EMBL/GenBank/DDBJ whole genome shotgun (WGS) entry which is preliminary data.</text>
</comment>
<dbReference type="InterPro" id="IPR039989">
    <property type="entry name" value="NUDT9"/>
</dbReference>
<evidence type="ECO:0000313" key="2">
    <source>
        <dbReference type="Proteomes" id="UP000663879"/>
    </source>
</evidence>
<keyword evidence="2" id="KW-1185">Reference proteome</keyword>
<organism evidence="1 2">
    <name type="scientific">Brachionus calyciflorus</name>
    <dbReference type="NCBI Taxonomy" id="104777"/>
    <lineage>
        <taxon>Eukaryota</taxon>
        <taxon>Metazoa</taxon>
        <taxon>Spiralia</taxon>
        <taxon>Gnathifera</taxon>
        <taxon>Rotifera</taxon>
        <taxon>Eurotatoria</taxon>
        <taxon>Monogononta</taxon>
        <taxon>Pseudotrocha</taxon>
        <taxon>Ploima</taxon>
        <taxon>Brachionidae</taxon>
        <taxon>Brachionus</taxon>
    </lineage>
</organism>
<feature type="non-terminal residue" evidence="1">
    <location>
        <position position="1"/>
    </location>
</feature>
<evidence type="ECO:0000313" key="1">
    <source>
        <dbReference type="EMBL" id="CAF0904765.1"/>
    </source>
</evidence>
<dbReference type="Pfam" id="PF25969">
    <property type="entry name" value="NUDT9_N"/>
    <property type="match status" value="1"/>
</dbReference>
<dbReference type="EMBL" id="CAJNOC010001978">
    <property type="protein sequence ID" value="CAF0904765.1"/>
    <property type="molecule type" value="Genomic_DNA"/>
</dbReference>
<protein>
    <submittedName>
        <fullName evidence="1">Uncharacterized protein</fullName>
    </submittedName>
</protein>
<dbReference type="Proteomes" id="UP000663879">
    <property type="component" value="Unassembled WGS sequence"/>
</dbReference>
<dbReference type="OrthoDB" id="6261290at2759"/>
<dbReference type="PANTHER" id="PTHR13030">
    <property type="entry name" value="NUDIX HYDROLASE"/>
    <property type="match status" value="1"/>
</dbReference>
<proteinExistence type="predicted"/>
<reference evidence="1" key="1">
    <citation type="submission" date="2021-02" db="EMBL/GenBank/DDBJ databases">
        <authorList>
            <person name="Nowell W R."/>
        </authorList>
    </citation>
    <scope>NUCLEOTIDE SEQUENCE</scope>
    <source>
        <strain evidence="1">Ploen Becks lab</strain>
    </source>
</reference>
<dbReference type="GO" id="GO:0047631">
    <property type="term" value="F:ADP-ribose diphosphatase activity"/>
    <property type="evidence" value="ECO:0007669"/>
    <property type="project" value="InterPro"/>
</dbReference>
<dbReference type="Gene3D" id="3.90.79.10">
    <property type="entry name" value="Nucleoside Triphosphate Pyrophosphohydrolase"/>
    <property type="match status" value="1"/>
</dbReference>
<dbReference type="AlphaFoldDB" id="A0A813ZVK8"/>
<sequence>MNLRSFSTPENNPIFYPTTQSKKIARPIFLSSYHFDNPQICNYMKSKNILIIDDHIPTEDIVKKPYNDPLDLSYLDMYSDERKSFHRQYFYRYEGQENVCPLNPKGATGLRGKGLLSRWGVNHKIELIISRYVRNENENFQSNSLEIEILLMKNVDNQKWLLPGIFEQYDRILNKSIINLFQTTISSNLIPSDHDDFEKNKKILNDLLINNAEIIYQGYLDDPRNT</sequence>
<name>A0A813ZVK8_9BILA</name>